<gene>
    <name evidence="4" type="primary">DHN</name>
</gene>
<proteinExistence type="evidence at transcript level"/>
<reference evidence="4" key="1">
    <citation type="journal article" date="2004" name="Physiol. Plantarum">
        <title>Isolation of a dehydrin cDNA from orange and grapefruit citrus fruit that is specifically induced by the combination of heat followed by chilling temperatures.</title>
        <authorList>
            <person name="Porat R."/>
            <person name="Pasentsis K."/>
            <person name="Rozentzvieg D."/>
            <person name="Gerasopoulos D."/>
            <person name="Falara V."/>
            <person name="Samach A."/>
            <person name="Lurie S."/>
            <person name="Kanellis A.K."/>
        </authorList>
    </citation>
    <scope>NUCLEOTIDE SEQUENCE</scope>
</reference>
<dbReference type="PANTHER" id="PTHR33346">
    <property type="entry name" value="DEHYDRIN XERO 2-RELATED"/>
    <property type="match status" value="1"/>
</dbReference>
<protein>
    <submittedName>
        <fullName evidence="4">Dehydrin</fullName>
    </submittedName>
</protein>
<dbReference type="GeneID" id="102577987"/>
<feature type="compositionally biased region" description="Basic residues" evidence="3">
    <location>
        <begin position="200"/>
        <end position="211"/>
    </location>
</feature>
<comment type="similarity">
    <text evidence="1 2">Belongs to the plant dehydrin family.</text>
</comment>
<evidence type="ECO:0000256" key="3">
    <source>
        <dbReference type="SAM" id="MobiDB-lite"/>
    </source>
</evidence>
<evidence type="ECO:0000256" key="2">
    <source>
        <dbReference type="RuleBase" id="RU003995"/>
    </source>
</evidence>
<feature type="compositionally biased region" description="Basic and acidic residues" evidence="3">
    <location>
        <begin position="139"/>
        <end position="180"/>
    </location>
</feature>
<dbReference type="Pfam" id="PF00257">
    <property type="entry name" value="Dehydrin"/>
    <property type="match status" value="1"/>
</dbReference>
<dbReference type="GO" id="GO:0009409">
    <property type="term" value="P:response to cold"/>
    <property type="evidence" value="ECO:0007669"/>
    <property type="project" value="UniProtKB-ARBA"/>
</dbReference>
<dbReference type="InterPro" id="IPR030513">
    <property type="entry name" value="Dehydrin_CS"/>
</dbReference>
<feature type="compositionally biased region" description="Basic residues" evidence="3">
    <location>
        <begin position="222"/>
        <end position="235"/>
    </location>
</feature>
<evidence type="ECO:0000256" key="1">
    <source>
        <dbReference type="ARBA" id="ARBA00008403"/>
    </source>
</evidence>
<feature type="compositionally biased region" description="Basic and acidic residues" evidence="3">
    <location>
        <begin position="117"/>
        <end position="129"/>
    </location>
</feature>
<dbReference type="InterPro" id="IPR000167">
    <property type="entry name" value="Dehydrin"/>
</dbReference>
<feature type="compositionally biased region" description="Basic and acidic residues" evidence="3">
    <location>
        <begin position="1"/>
        <end position="15"/>
    </location>
</feature>
<dbReference type="GO" id="GO:0046872">
    <property type="term" value="F:metal ion binding"/>
    <property type="evidence" value="ECO:0007669"/>
    <property type="project" value="UniProtKB-ARBA"/>
</dbReference>
<accession>Q7Y045</accession>
<name>Q7Y045_CITSI</name>
<feature type="compositionally biased region" description="Basic and acidic residues" evidence="3">
    <location>
        <begin position="24"/>
        <end position="88"/>
    </location>
</feature>
<organism evidence="4">
    <name type="scientific">Citrus sinensis</name>
    <name type="common">Sweet orange</name>
    <name type="synonym">Citrus aurantium var. sinensis</name>
    <dbReference type="NCBI Taxonomy" id="2711"/>
    <lineage>
        <taxon>Eukaryota</taxon>
        <taxon>Viridiplantae</taxon>
        <taxon>Streptophyta</taxon>
        <taxon>Embryophyta</taxon>
        <taxon>Tracheophyta</taxon>
        <taxon>Spermatophyta</taxon>
        <taxon>Magnoliopsida</taxon>
        <taxon>eudicotyledons</taxon>
        <taxon>Gunneridae</taxon>
        <taxon>Pentapetalae</taxon>
        <taxon>rosids</taxon>
        <taxon>malvids</taxon>
        <taxon>Sapindales</taxon>
        <taxon>Rutaceae</taxon>
        <taxon>Aurantioideae</taxon>
        <taxon>Citrus</taxon>
    </lineage>
</organism>
<evidence type="ECO:0000313" key="4">
    <source>
        <dbReference type="EMBL" id="AAP56259.1"/>
    </source>
</evidence>
<sequence>MAEEIKKQQKSHEYEPSVGTEGAVETKDRGMLDFLGKKEEEKPQHHDQEVIATEFEKVHVSEPQPKAEEHRKEEKEEEKKPGFLDKLHRSTSSSSSSSDEEEGDDEEKKKKKKEKKGLKEKLKEKISGEKEEDTTVPVEKLDDVHAPHHQEEAHPEEKKGFLNKIKEKLPGQQKKPEDHQVPSPPAAEHPTSVEAPEQRPRRRRAYWRNSRRSPLATTQSLRTKRIRTKKLLPIN</sequence>
<dbReference type="AlphaFoldDB" id="Q7Y045"/>
<dbReference type="OrthoDB" id="1934367at2759"/>
<dbReference type="PANTHER" id="PTHR33346:SF2">
    <property type="entry name" value="DEHYDRIN ERD14"/>
    <property type="match status" value="1"/>
</dbReference>
<dbReference type="GO" id="GO:0009737">
    <property type="term" value="P:response to abscisic acid"/>
    <property type="evidence" value="ECO:0007669"/>
    <property type="project" value="UniProtKB-ARBA"/>
</dbReference>
<dbReference type="RefSeq" id="NP_001275806.1">
    <property type="nucleotide sequence ID" value="NM_001288877.1"/>
</dbReference>
<dbReference type="PROSITE" id="PS00823">
    <property type="entry name" value="DEHYDRIN_2"/>
    <property type="match status" value="1"/>
</dbReference>
<dbReference type="GO" id="GO:0009414">
    <property type="term" value="P:response to water deprivation"/>
    <property type="evidence" value="ECO:0007669"/>
    <property type="project" value="UniProtKB-ARBA"/>
</dbReference>
<dbReference type="KEGG" id="cit:102577987"/>
<dbReference type="EMBL" id="AY297793">
    <property type="protein sequence ID" value="AAP56259.1"/>
    <property type="molecule type" value="mRNA"/>
</dbReference>
<dbReference type="PROSITE" id="PS00315">
    <property type="entry name" value="DEHYDRIN_1"/>
    <property type="match status" value="1"/>
</dbReference>
<feature type="region of interest" description="Disordered" evidence="3">
    <location>
        <begin position="1"/>
        <end position="235"/>
    </location>
</feature>